<feature type="signal peptide" evidence="2">
    <location>
        <begin position="1"/>
        <end position="18"/>
    </location>
</feature>
<feature type="chain" id="PRO_5020230447" evidence="2">
    <location>
        <begin position="19"/>
        <end position="167"/>
    </location>
</feature>
<feature type="compositionally biased region" description="Low complexity" evidence="1">
    <location>
        <begin position="81"/>
        <end position="131"/>
    </location>
</feature>
<evidence type="ECO:0000256" key="2">
    <source>
        <dbReference type="SAM" id="SignalP"/>
    </source>
</evidence>
<keyword evidence="4" id="KW-1185">Reference proteome</keyword>
<dbReference type="AlphaFoldDB" id="A0A4V6A353"/>
<accession>A0A4V6A353</accession>
<name>A0A4V6A353_STECR</name>
<proteinExistence type="predicted"/>
<gene>
    <name evidence="3" type="ORF">L596_015569</name>
</gene>
<keyword evidence="2" id="KW-0732">Signal</keyword>
<dbReference type="EMBL" id="AZBU02000004">
    <property type="protein sequence ID" value="TKR81745.1"/>
    <property type="molecule type" value="Genomic_DNA"/>
</dbReference>
<organism evidence="3 4">
    <name type="scientific">Steinernema carpocapsae</name>
    <name type="common">Entomopathogenic nematode</name>
    <dbReference type="NCBI Taxonomy" id="34508"/>
    <lineage>
        <taxon>Eukaryota</taxon>
        <taxon>Metazoa</taxon>
        <taxon>Ecdysozoa</taxon>
        <taxon>Nematoda</taxon>
        <taxon>Chromadorea</taxon>
        <taxon>Rhabditida</taxon>
        <taxon>Tylenchina</taxon>
        <taxon>Panagrolaimomorpha</taxon>
        <taxon>Strongyloidoidea</taxon>
        <taxon>Steinernematidae</taxon>
        <taxon>Steinernema</taxon>
    </lineage>
</organism>
<reference evidence="3 4" key="1">
    <citation type="journal article" date="2015" name="Genome Biol.">
        <title>Comparative genomics of Steinernema reveals deeply conserved gene regulatory networks.</title>
        <authorList>
            <person name="Dillman A.R."/>
            <person name="Macchietto M."/>
            <person name="Porter C.F."/>
            <person name="Rogers A."/>
            <person name="Williams B."/>
            <person name="Antoshechkin I."/>
            <person name="Lee M.M."/>
            <person name="Goodwin Z."/>
            <person name="Lu X."/>
            <person name="Lewis E.E."/>
            <person name="Goodrich-Blair H."/>
            <person name="Stock S.P."/>
            <person name="Adams B.J."/>
            <person name="Sternberg P.W."/>
            <person name="Mortazavi A."/>
        </authorList>
    </citation>
    <scope>NUCLEOTIDE SEQUENCE [LARGE SCALE GENOMIC DNA]</scope>
    <source>
        <strain evidence="3 4">ALL</strain>
    </source>
</reference>
<evidence type="ECO:0000256" key="1">
    <source>
        <dbReference type="SAM" id="MobiDB-lite"/>
    </source>
</evidence>
<protein>
    <submittedName>
        <fullName evidence="3">Uncharacterized protein</fullName>
    </submittedName>
</protein>
<feature type="compositionally biased region" description="Low complexity" evidence="1">
    <location>
        <begin position="148"/>
        <end position="167"/>
    </location>
</feature>
<comment type="caution">
    <text evidence="3">The sequence shown here is derived from an EMBL/GenBank/DDBJ whole genome shotgun (WGS) entry which is preliminary data.</text>
</comment>
<feature type="region of interest" description="Disordered" evidence="1">
    <location>
        <begin position="81"/>
        <end position="167"/>
    </location>
</feature>
<sequence length="167" mass="17746">MLFACLVLLLSSTGICLSRSVSGQWPVNDNPSGPQPIGVNNFESFGTDNSAYRKTQDELWSKLGTNHNDDQFKSGLNQLNPANNNNQNGQAVGNPWNTNTGGQQVQQPNQEGQQGANYGIFGNNNFGNSWNQPQSPVGNTGNGPVPIGQGTQVQNGVQNAQNTNSGT</sequence>
<dbReference type="Proteomes" id="UP000298663">
    <property type="component" value="Unassembled WGS sequence"/>
</dbReference>
<evidence type="ECO:0000313" key="3">
    <source>
        <dbReference type="EMBL" id="TKR81745.1"/>
    </source>
</evidence>
<evidence type="ECO:0000313" key="4">
    <source>
        <dbReference type="Proteomes" id="UP000298663"/>
    </source>
</evidence>
<reference evidence="3 4" key="2">
    <citation type="journal article" date="2019" name="G3 (Bethesda)">
        <title>Hybrid Assembly of the Genome of the Entomopathogenic Nematode Steinernema carpocapsae Identifies the X-Chromosome.</title>
        <authorList>
            <person name="Serra L."/>
            <person name="Macchietto M."/>
            <person name="Macias-Munoz A."/>
            <person name="McGill C.J."/>
            <person name="Rodriguez I.M."/>
            <person name="Rodriguez B."/>
            <person name="Murad R."/>
            <person name="Mortazavi A."/>
        </authorList>
    </citation>
    <scope>NUCLEOTIDE SEQUENCE [LARGE SCALE GENOMIC DNA]</scope>
    <source>
        <strain evidence="3 4">ALL</strain>
    </source>
</reference>